<feature type="transmembrane region" description="Helical" evidence="1">
    <location>
        <begin position="133"/>
        <end position="155"/>
    </location>
</feature>
<gene>
    <name evidence="3" type="ORF">CIG75_05685</name>
</gene>
<reference evidence="3 4" key="1">
    <citation type="journal article" date="2015" name="Int. J. Syst. Evol. Microbiol.">
        <title>Tumebacillus algifaecis sp. nov., isolated from decomposing algal scum.</title>
        <authorList>
            <person name="Wu Y.F."/>
            <person name="Zhang B."/>
            <person name="Xing P."/>
            <person name="Wu Q.L."/>
            <person name="Liu S.J."/>
        </authorList>
    </citation>
    <scope>NUCLEOTIDE SEQUENCE [LARGE SCALE GENOMIC DNA]</scope>
    <source>
        <strain evidence="3 4">THMBR28</strain>
    </source>
</reference>
<sequence length="163" mass="18969">MTMDRKKFTFWLFLSLAWMALIFYKSGQAYGEQDLRPLLRKLISEDTLLFLLPNLEFYYDGALVSYKDPYSMLEFIIRKAAHVTEFLILALFYWRTLAATTMRRWSALLWTALLAVGYAASDELHQSFVPERTGHAIDVYVDSIGALLLVLWVILTKQKTLSR</sequence>
<dbReference type="Proteomes" id="UP000214688">
    <property type="component" value="Chromosome"/>
</dbReference>
<dbReference type="KEGG" id="tab:CIG75_05685"/>
<keyword evidence="1" id="KW-0472">Membrane</keyword>
<keyword evidence="1" id="KW-0812">Transmembrane</keyword>
<dbReference type="OrthoDB" id="291892at2"/>
<keyword evidence="4" id="KW-1185">Reference proteome</keyword>
<feature type="transmembrane region" description="Helical" evidence="1">
    <location>
        <begin position="105"/>
        <end position="121"/>
    </location>
</feature>
<protein>
    <recommendedName>
        <fullName evidence="2">VanZ-like domain-containing protein</fullName>
    </recommendedName>
</protein>
<dbReference type="InterPro" id="IPR016747">
    <property type="entry name" value="Phosphotransbutyrylase"/>
</dbReference>
<keyword evidence="1" id="KW-1133">Transmembrane helix</keyword>
<proteinExistence type="predicted"/>
<evidence type="ECO:0000313" key="4">
    <source>
        <dbReference type="Proteomes" id="UP000214688"/>
    </source>
</evidence>
<name>A0A223CZ04_9BACL</name>
<dbReference type="RefSeq" id="WP_094235790.1">
    <property type="nucleotide sequence ID" value="NZ_CP022657.1"/>
</dbReference>
<evidence type="ECO:0000259" key="2">
    <source>
        <dbReference type="Pfam" id="PF04892"/>
    </source>
</evidence>
<dbReference type="EMBL" id="CP022657">
    <property type="protein sequence ID" value="ASS74538.1"/>
    <property type="molecule type" value="Genomic_DNA"/>
</dbReference>
<accession>A0A223CZ04</accession>
<dbReference type="NCBIfam" id="NF037970">
    <property type="entry name" value="vanZ_1"/>
    <property type="match status" value="1"/>
</dbReference>
<evidence type="ECO:0000256" key="1">
    <source>
        <dbReference type="SAM" id="Phobius"/>
    </source>
</evidence>
<dbReference type="Pfam" id="PF04892">
    <property type="entry name" value="VanZ"/>
    <property type="match status" value="1"/>
</dbReference>
<dbReference type="AlphaFoldDB" id="A0A223CZ04"/>
<dbReference type="PIRSF" id="PIRSF019083">
    <property type="entry name" value="UCP019083_VanZ"/>
    <property type="match status" value="1"/>
</dbReference>
<dbReference type="InterPro" id="IPR006976">
    <property type="entry name" value="VanZ-like"/>
</dbReference>
<feature type="domain" description="VanZ-like" evidence="2">
    <location>
        <begin position="11"/>
        <end position="154"/>
    </location>
</feature>
<evidence type="ECO:0000313" key="3">
    <source>
        <dbReference type="EMBL" id="ASS74538.1"/>
    </source>
</evidence>
<organism evidence="3 4">
    <name type="scientific">Tumebacillus algifaecis</name>
    <dbReference type="NCBI Taxonomy" id="1214604"/>
    <lineage>
        <taxon>Bacteria</taxon>
        <taxon>Bacillati</taxon>
        <taxon>Bacillota</taxon>
        <taxon>Bacilli</taxon>
        <taxon>Bacillales</taxon>
        <taxon>Alicyclobacillaceae</taxon>
        <taxon>Tumebacillus</taxon>
    </lineage>
</organism>
<feature type="transmembrane region" description="Helical" evidence="1">
    <location>
        <begin position="75"/>
        <end position="93"/>
    </location>
</feature>